<evidence type="ECO:0000313" key="8">
    <source>
        <dbReference type="Proteomes" id="UP000064921"/>
    </source>
</evidence>
<keyword evidence="2" id="KW-1277">Toxin-antitoxin system</keyword>
<comment type="catalytic activity">
    <reaction evidence="5">
        <text>glycyl-tRNA(Gly) + acetyl-CoA = N-acetylglycyl-tRNA(Gly) + CoA + H(+)</text>
        <dbReference type="Rhea" id="RHEA:81867"/>
        <dbReference type="Rhea" id="RHEA-COMP:9683"/>
        <dbReference type="Rhea" id="RHEA-COMP:19766"/>
        <dbReference type="ChEBI" id="CHEBI:15378"/>
        <dbReference type="ChEBI" id="CHEBI:57287"/>
        <dbReference type="ChEBI" id="CHEBI:57288"/>
        <dbReference type="ChEBI" id="CHEBI:78522"/>
        <dbReference type="ChEBI" id="CHEBI:232036"/>
    </reaction>
</comment>
<evidence type="ECO:0000256" key="2">
    <source>
        <dbReference type="ARBA" id="ARBA00022649"/>
    </source>
</evidence>
<dbReference type="EMBL" id="CP013069">
    <property type="protein sequence ID" value="ALV30517.1"/>
    <property type="molecule type" value="Genomic_DNA"/>
</dbReference>
<accession>A0A0U3PFC3</accession>
<dbReference type="PROSITE" id="PS51186">
    <property type="entry name" value="GNAT"/>
    <property type="match status" value="1"/>
</dbReference>
<keyword evidence="3 7" id="KW-0808">Transferase</keyword>
<dbReference type="InterPro" id="IPR016181">
    <property type="entry name" value="Acyl_CoA_acyltransferase"/>
</dbReference>
<evidence type="ECO:0000256" key="3">
    <source>
        <dbReference type="ARBA" id="ARBA00022679"/>
    </source>
</evidence>
<keyword evidence="4" id="KW-0012">Acyltransferase</keyword>
<dbReference type="SUPFAM" id="SSF55729">
    <property type="entry name" value="Acyl-CoA N-acyltransferases (Nat)"/>
    <property type="match status" value="1"/>
</dbReference>
<dbReference type="Gene3D" id="3.40.630.30">
    <property type="match status" value="1"/>
</dbReference>
<gene>
    <name evidence="7" type="ORF">APZ00_25145</name>
</gene>
<sequence>MGGGPKLRIEKLSAHHDLSAFDCGTQALNAFLQRHALASQKSGSAQTYLAMAGEAVAGFYSLTFGQVEYAGAPDRLRKGLPRHPVPVMLLARLAVDRDWQGQRLGSGLLKNAILRTLQAADIAGLRALAVHAKDGEARAFYETFGFIPFEDQPLVLYRLIKDIRRMLEG</sequence>
<dbReference type="AlphaFoldDB" id="A0A0U3PFC3"/>
<dbReference type="InterPro" id="IPR000182">
    <property type="entry name" value="GNAT_dom"/>
</dbReference>
<dbReference type="KEGG" id="pphr:APZ00_25145"/>
<dbReference type="RefSeq" id="WP_058901048.1">
    <property type="nucleotide sequence ID" value="NZ_CP013069.1"/>
</dbReference>
<name>A0A0U3PFC3_9HYPH</name>
<protein>
    <submittedName>
        <fullName evidence="7">GCN5 family acetyltransferase</fullName>
    </submittedName>
</protein>
<dbReference type="PANTHER" id="PTHR36449:SF1">
    <property type="entry name" value="ACETYLTRANSFERASE"/>
    <property type="match status" value="1"/>
</dbReference>
<evidence type="ECO:0000256" key="5">
    <source>
        <dbReference type="ARBA" id="ARBA00049880"/>
    </source>
</evidence>
<keyword evidence="1" id="KW-0678">Repressor</keyword>
<proteinExistence type="predicted"/>
<reference evidence="7 8" key="1">
    <citation type="submission" date="2015-10" db="EMBL/GenBank/DDBJ databases">
        <title>The world's first case of liver abscess caused by Pannonibacter phragmitetus.</title>
        <authorList>
            <person name="Ming D."/>
            <person name="Wang M."/>
            <person name="Zhou Y."/>
            <person name="Jiang T."/>
            <person name="Hu S."/>
        </authorList>
    </citation>
    <scope>NUCLEOTIDE SEQUENCE [LARGE SCALE GENOMIC DNA]</scope>
    <source>
        <strain evidence="7 8">31801</strain>
        <plasmid evidence="8">Plasmid p.p-1</plasmid>
    </source>
</reference>
<dbReference type="Proteomes" id="UP000064921">
    <property type="component" value="Plasmid p.p-1"/>
</dbReference>
<evidence type="ECO:0000256" key="4">
    <source>
        <dbReference type="ARBA" id="ARBA00023315"/>
    </source>
</evidence>
<geneLocation type="plasmid" evidence="7 8">
    <name>p.p-1</name>
</geneLocation>
<keyword evidence="8" id="KW-1185">Reference proteome</keyword>
<evidence type="ECO:0000313" key="7">
    <source>
        <dbReference type="EMBL" id="ALV30517.1"/>
    </source>
</evidence>
<dbReference type="GO" id="GO:0016747">
    <property type="term" value="F:acyltransferase activity, transferring groups other than amino-acyl groups"/>
    <property type="evidence" value="ECO:0007669"/>
    <property type="project" value="InterPro"/>
</dbReference>
<organism evidence="7 8">
    <name type="scientific">Pannonibacter phragmitetus</name>
    <dbReference type="NCBI Taxonomy" id="121719"/>
    <lineage>
        <taxon>Bacteria</taxon>
        <taxon>Pseudomonadati</taxon>
        <taxon>Pseudomonadota</taxon>
        <taxon>Alphaproteobacteria</taxon>
        <taxon>Hyphomicrobiales</taxon>
        <taxon>Stappiaceae</taxon>
        <taxon>Pannonibacter</taxon>
    </lineage>
</organism>
<feature type="domain" description="N-acetyltransferase" evidence="6">
    <location>
        <begin position="5"/>
        <end position="164"/>
    </location>
</feature>
<evidence type="ECO:0000256" key="1">
    <source>
        <dbReference type="ARBA" id="ARBA00022491"/>
    </source>
</evidence>
<dbReference type="Pfam" id="PF13508">
    <property type="entry name" value="Acetyltransf_7"/>
    <property type="match status" value="1"/>
</dbReference>
<dbReference type="PANTHER" id="PTHR36449">
    <property type="entry name" value="ACETYLTRANSFERASE-RELATED"/>
    <property type="match status" value="1"/>
</dbReference>
<keyword evidence="7" id="KW-0614">Plasmid</keyword>
<evidence type="ECO:0000259" key="6">
    <source>
        <dbReference type="PROSITE" id="PS51186"/>
    </source>
</evidence>